<keyword evidence="1" id="KW-0732">Signal</keyword>
<dbReference type="Pfam" id="PF07586">
    <property type="entry name" value="HXXSHH"/>
    <property type="match status" value="1"/>
</dbReference>
<reference evidence="2 3" key="1">
    <citation type="submission" date="2024-03" db="EMBL/GenBank/DDBJ databases">
        <authorList>
            <person name="Jo J.-H."/>
        </authorList>
    </citation>
    <scope>NUCLEOTIDE SEQUENCE [LARGE SCALE GENOMIC DNA]</scope>
    <source>
        <strain evidence="2 3">AS3R-12</strain>
    </source>
</reference>
<keyword evidence="3" id="KW-1185">Reference proteome</keyword>
<dbReference type="EMBL" id="JBBHJY010000014">
    <property type="protein sequence ID" value="MEJ6012138.1"/>
    <property type="molecule type" value="Genomic_DNA"/>
</dbReference>
<evidence type="ECO:0000313" key="2">
    <source>
        <dbReference type="EMBL" id="MEJ6012138.1"/>
    </source>
</evidence>
<evidence type="ECO:0000256" key="1">
    <source>
        <dbReference type="SAM" id="SignalP"/>
    </source>
</evidence>
<protein>
    <submittedName>
        <fullName evidence="2">DUF1552 domain-containing protein</fullName>
    </submittedName>
</protein>
<comment type="caution">
    <text evidence="2">The sequence shown here is derived from an EMBL/GenBank/DDBJ whole genome shotgun (WGS) entry which is preliminary data.</text>
</comment>
<dbReference type="Proteomes" id="UP001379235">
    <property type="component" value="Unassembled WGS sequence"/>
</dbReference>
<feature type="chain" id="PRO_5046395075" evidence="1">
    <location>
        <begin position="25"/>
        <end position="451"/>
    </location>
</feature>
<organism evidence="2 3">
    <name type="scientific">Novosphingobium aquae</name>
    <dbReference type="NCBI Taxonomy" id="3133435"/>
    <lineage>
        <taxon>Bacteria</taxon>
        <taxon>Pseudomonadati</taxon>
        <taxon>Pseudomonadota</taxon>
        <taxon>Alphaproteobacteria</taxon>
        <taxon>Sphingomonadales</taxon>
        <taxon>Sphingomonadaceae</taxon>
        <taxon>Novosphingobium</taxon>
    </lineage>
</organism>
<name>A0ABU8SDU6_9SPHN</name>
<sequence length="451" mass="48131">MSLSKWNRRSVMSGMLRGASVAVALPCLDLFLDGNGEAMAATGSPIPTRFGTWFWGCGVNEKRFFPDAVGRDFAFKEESIALAPLKDKITMFSGFNAYLDGQPNLTHWSGIMTTLGGTVPTKGGNGQGAAPATTLDCLVADHLGTGTRFKQIGIACTGQSNVSFSMRAGTTVNPSEVDPLALYTRLFGTGFQDPNSGTFKPDPNVMIEQSVLSSVKGQREALGRVVGSADRHRLDQYYTSVRELENQLAVQLQPPPRADACVVPKAPAGMEPGTTWEDATAMHDRLTDLLVMALACNQTHVFHVALSQATSNLRKAGQSIALHELTHEEPIDPKLGYQIEATFFLERVMGLYANLLTKLDKVKEGNGTLLDHSLILATSEANLAKLHTLESLPMVVGGSAGGRWKAGQHIAGKGDSVTRVGLTIQQALGMPVGTWGTGGNETSKTIGEVMA</sequence>
<dbReference type="RefSeq" id="WP_339970029.1">
    <property type="nucleotide sequence ID" value="NZ_JBBHJY010000014.1"/>
</dbReference>
<gene>
    <name evidence="2" type="ORF">WG900_19715</name>
</gene>
<dbReference type="InterPro" id="IPR011447">
    <property type="entry name" value="DUF1552"/>
</dbReference>
<proteinExistence type="predicted"/>
<evidence type="ECO:0000313" key="3">
    <source>
        <dbReference type="Proteomes" id="UP001379235"/>
    </source>
</evidence>
<accession>A0ABU8SDU6</accession>
<feature type="signal peptide" evidence="1">
    <location>
        <begin position="1"/>
        <end position="24"/>
    </location>
</feature>